<dbReference type="Pfam" id="PF13715">
    <property type="entry name" value="CarbopepD_reg_2"/>
    <property type="match status" value="1"/>
</dbReference>
<organism evidence="2 3">
    <name type="scientific">Pontibacter actiniarum</name>
    <dbReference type="NCBI Taxonomy" id="323450"/>
    <lineage>
        <taxon>Bacteria</taxon>
        <taxon>Pseudomonadati</taxon>
        <taxon>Bacteroidota</taxon>
        <taxon>Cytophagia</taxon>
        <taxon>Cytophagales</taxon>
        <taxon>Hymenobacteraceae</taxon>
        <taxon>Pontibacter</taxon>
    </lineage>
</organism>
<dbReference type="Proteomes" id="UP000266292">
    <property type="component" value="Chromosome"/>
</dbReference>
<proteinExistence type="predicted"/>
<feature type="chain" id="PRO_5010985519" description="TonB-dependent receptor" evidence="1">
    <location>
        <begin position="26"/>
        <end position="198"/>
    </location>
</feature>
<name>A0A1X9YX59_9BACT</name>
<dbReference type="SUPFAM" id="SSF49464">
    <property type="entry name" value="Carboxypeptidase regulatory domain-like"/>
    <property type="match status" value="1"/>
</dbReference>
<accession>A0A1X9YX59</accession>
<evidence type="ECO:0000313" key="2">
    <source>
        <dbReference type="EMBL" id="ARS37495.1"/>
    </source>
</evidence>
<dbReference type="STRING" id="709015.GCA_000472485_04006"/>
<dbReference type="AlphaFoldDB" id="A0A1X9YX59"/>
<evidence type="ECO:0000256" key="1">
    <source>
        <dbReference type="SAM" id="SignalP"/>
    </source>
</evidence>
<feature type="signal peptide" evidence="1">
    <location>
        <begin position="1"/>
        <end position="25"/>
    </location>
</feature>
<dbReference type="RefSeq" id="WP_025609156.1">
    <property type="nucleotide sequence ID" value="NZ_CP021235.1"/>
</dbReference>
<gene>
    <name evidence="2" type="ORF">CA264_19845</name>
</gene>
<keyword evidence="1" id="KW-0732">Signal</keyword>
<evidence type="ECO:0000313" key="3">
    <source>
        <dbReference type="Proteomes" id="UP000266292"/>
    </source>
</evidence>
<sequence length="198" mass="21252">MKTNTASRLALAFLTVLLSTATAFAQEHVVQLSGIVQTGGDEKAGLRGAAVYVPHTTRGTHTSEGGYFSMPVLAGDSVVISMLGYGKQYVLIPEDISTHSYATTVTLQEQATELPTVDVMPWATERDLRAAIAKVKLPATHTPKVNVGEVPGEYATDGPAMDSEASAAHGLQQQQMQQQKRILVPSDVKLFSIPIRYK</sequence>
<keyword evidence="3" id="KW-1185">Reference proteome</keyword>
<dbReference type="OrthoDB" id="1115630at2"/>
<reference evidence="3" key="1">
    <citation type="submission" date="2017-05" db="EMBL/GenBank/DDBJ databases">
        <authorList>
            <person name="Ray J."/>
            <person name="Price M."/>
            <person name="Deutschbauer A."/>
        </authorList>
    </citation>
    <scope>NUCLEOTIDE SEQUENCE [LARGE SCALE GENOMIC DNA]</scope>
    <source>
        <strain evidence="3">DSM 19842</strain>
    </source>
</reference>
<dbReference type="InterPro" id="IPR008969">
    <property type="entry name" value="CarboxyPept-like_regulatory"/>
</dbReference>
<dbReference type="EMBL" id="CP021235">
    <property type="protein sequence ID" value="ARS37495.1"/>
    <property type="molecule type" value="Genomic_DNA"/>
</dbReference>
<evidence type="ECO:0008006" key="4">
    <source>
        <dbReference type="Google" id="ProtNLM"/>
    </source>
</evidence>
<dbReference type="KEGG" id="pact:CA264_19845"/>
<protein>
    <recommendedName>
        <fullName evidence="4">TonB-dependent receptor</fullName>
    </recommendedName>
</protein>